<dbReference type="SUPFAM" id="SSF48179">
    <property type="entry name" value="6-phosphogluconate dehydrogenase C-terminal domain-like"/>
    <property type="match status" value="1"/>
</dbReference>
<evidence type="ECO:0000256" key="2">
    <source>
        <dbReference type="ARBA" id="ARBA00022857"/>
    </source>
</evidence>
<keyword evidence="8" id="KW-1185">Reference proteome</keyword>
<dbReference type="SUPFAM" id="SSF51735">
    <property type="entry name" value="NAD(P)-binding Rossmann-fold domains"/>
    <property type="match status" value="1"/>
</dbReference>
<keyword evidence="3" id="KW-0560">Oxidoreductase</keyword>
<dbReference type="InterPro" id="IPR050838">
    <property type="entry name" value="Ketopantoate_reductase"/>
</dbReference>
<evidence type="ECO:0000256" key="4">
    <source>
        <dbReference type="SAM" id="MobiDB-lite"/>
    </source>
</evidence>
<feature type="region of interest" description="Disordered" evidence="4">
    <location>
        <begin position="125"/>
        <end position="145"/>
    </location>
</feature>
<dbReference type="InterPro" id="IPR036291">
    <property type="entry name" value="NAD(P)-bd_dom_sf"/>
</dbReference>
<gene>
    <name evidence="7" type="ORF">BU16DRAFT_553612</name>
</gene>
<feature type="region of interest" description="Disordered" evidence="4">
    <location>
        <begin position="254"/>
        <end position="291"/>
    </location>
</feature>
<protein>
    <recommendedName>
        <fullName evidence="9">2-dehydropantoate 2-reductase</fullName>
    </recommendedName>
</protein>
<dbReference type="Proteomes" id="UP000799750">
    <property type="component" value="Unassembled WGS sequence"/>
</dbReference>
<dbReference type="PANTHER" id="PTHR43765">
    <property type="entry name" value="2-DEHYDROPANTOATE 2-REDUCTASE-RELATED"/>
    <property type="match status" value="1"/>
</dbReference>
<proteinExistence type="inferred from homology"/>
<dbReference type="GO" id="GO:0005739">
    <property type="term" value="C:mitochondrion"/>
    <property type="evidence" value="ECO:0007669"/>
    <property type="project" value="TreeGrafter"/>
</dbReference>
<evidence type="ECO:0008006" key="9">
    <source>
        <dbReference type="Google" id="ProtNLM"/>
    </source>
</evidence>
<sequence length="477" mass="52552">MRWAGWPSSSLQLDVQHDDLEPFQPLRDVADFYRSEEVFDRRIHIIGIGNVGRFIAHSIRGVPSPPPVTLIFHRALYNQQWLVSDQKLRVITNGVEETIHGFNAEVAFPRPRHHGREIAVDGSDSFNSSDPFASEQSTGPTVLEGESTKPIHSLIVCSKSSTVVSALLSIRHRLLPSSVILFLQNGMGTVDEVNEIVFPDAATRPHYMIGINSHGLNNAHVNKPFTTNHAGFGTIALGILPHARDSPDATKHYPLAPVTRFNPGVDEINPVESKRPADPDPDNPQPYSSSWPKTARHLLRTLLRTPVLCATAFSPQDVLQLQLEKLAVNSVINPLTVLLDARNGAILYNYALTRVMRLLLAEASLVIRSLPELSHVPNVEQRFGAGRLETLVVGVANATRENVSSMLADARAGRRTEIDYMNGWIVKRGELLGVSCVTNFMIQELVKGKTRMISHELGDNVPFVGVHGVDDGTGENH</sequence>
<evidence type="ECO:0000256" key="3">
    <source>
        <dbReference type="ARBA" id="ARBA00023002"/>
    </source>
</evidence>
<organism evidence="7 8">
    <name type="scientific">Lophium mytilinum</name>
    <dbReference type="NCBI Taxonomy" id="390894"/>
    <lineage>
        <taxon>Eukaryota</taxon>
        <taxon>Fungi</taxon>
        <taxon>Dikarya</taxon>
        <taxon>Ascomycota</taxon>
        <taxon>Pezizomycotina</taxon>
        <taxon>Dothideomycetes</taxon>
        <taxon>Pleosporomycetidae</taxon>
        <taxon>Mytilinidiales</taxon>
        <taxon>Mytilinidiaceae</taxon>
        <taxon>Lophium</taxon>
    </lineage>
</organism>
<dbReference type="Pfam" id="PF08546">
    <property type="entry name" value="ApbA_C"/>
    <property type="match status" value="1"/>
</dbReference>
<dbReference type="InterPro" id="IPR013752">
    <property type="entry name" value="KPA_reductase"/>
</dbReference>
<evidence type="ECO:0000256" key="1">
    <source>
        <dbReference type="ARBA" id="ARBA00007870"/>
    </source>
</evidence>
<dbReference type="InterPro" id="IPR013332">
    <property type="entry name" value="KPR_N"/>
</dbReference>
<dbReference type="AlphaFoldDB" id="A0A6A6Q9Z5"/>
<evidence type="ECO:0000313" key="7">
    <source>
        <dbReference type="EMBL" id="KAF2488834.1"/>
    </source>
</evidence>
<name>A0A6A6Q9Z5_9PEZI</name>
<feature type="domain" description="Ketopantoate reductase C-terminal" evidence="6">
    <location>
        <begin position="317"/>
        <end position="449"/>
    </location>
</feature>
<dbReference type="GO" id="GO:0008677">
    <property type="term" value="F:2-dehydropantoate 2-reductase activity"/>
    <property type="evidence" value="ECO:0007669"/>
    <property type="project" value="TreeGrafter"/>
</dbReference>
<keyword evidence="2" id="KW-0521">NADP</keyword>
<dbReference type="Gene3D" id="1.10.1040.10">
    <property type="entry name" value="N-(1-d-carboxylethyl)-l-norvaline Dehydrogenase, domain 2"/>
    <property type="match status" value="1"/>
</dbReference>
<dbReference type="Gene3D" id="3.40.50.720">
    <property type="entry name" value="NAD(P)-binding Rossmann-like Domain"/>
    <property type="match status" value="1"/>
</dbReference>
<dbReference type="OrthoDB" id="73846at2759"/>
<evidence type="ECO:0000259" key="6">
    <source>
        <dbReference type="Pfam" id="PF08546"/>
    </source>
</evidence>
<evidence type="ECO:0000313" key="8">
    <source>
        <dbReference type="Proteomes" id="UP000799750"/>
    </source>
</evidence>
<feature type="domain" description="Ketopantoate reductase N-terminal" evidence="5">
    <location>
        <begin position="43"/>
        <end position="240"/>
    </location>
</feature>
<dbReference type="EMBL" id="MU004200">
    <property type="protein sequence ID" value="KAF2488834.1"/>
    <property type="molecule type" value="Genomic_DNA"/>
</dbReference>
<evidence type="ECO:0000259" key="5">
    <source>
        <dbReference type="Pfam" id="PF02558"/>
    </source>
</evidence>
<reference evidence="7" key="1">
    <citation type="journal article" date="2020" name="Stud. Mycol.">
        <title>101 Dothideomycetes genomes: a test case for predicting lifestyles and emergence of pathogens.</title>
        <authorList>
            <person name="Haridas S."/>
            <person name="Albert R."/>
            <person name="Binder M."/>
            <person name="Bloem J."/>
            <person name="Labutti K."/>
            <person name="Salamov A."/>
            <person name="Andreopoulos B."/>
            <person name="Baker S."/>
            <person name="Barry K."/>
            <person name="Bills G."/>
            <person name="Bluhm B."/>
            <person name="Cannon C."/>
            <person name="Castanera R."/>
            <person name="Culley D."/>
            <person name="Daum C."/>
            <person name="Ezra D."/>
            <person name="Gonzalez J."/>
            <person name="Henrissat B."/>
            <person name="Kuo A."/>
            <person name="Liang C."/>
            <person name="Lipzen A."/>
            <person name="Lutzoni F."/>
            <person name="Magnuson J."/>
            <person name="Mondo S."/>
            <person name="Nolan M."/>
            <person name="Ohm R."/>
            <person name="Pangilinan J."/>
            <person name="Park H.-J."/>
            <person name="Ramirez L."/>
            <person name="Alfaro M."/>
            <person name="Sun H."/>
            <person name="Tritt A."/>
            <person name="Yoshinaga Y."/>
            <person name="Zwiers L.-H."/>
            <person name="Turgeon B."/>
            <person name="Goodwin S."/>
            <person name="Spatafora J."/>
            <person name="Crous P."/>
            <person name="Grigoriev I."/>
        </authorList>
    </citation>
    <scope>NUCLEOTIDE SEQUENCE</scope>
    <source>
        <strain evidence="7">CBS 269.34</strain>
    </source>
</reference>
<dbReference type="InterPro" id="IPR008927">
    <property type="entry name" value="6-PGluconate_DH-like_C_sf"/>
</dbReference>
<dbReference type="PANTHER" id="PTHR43765:SF2">
    <property type="entry name" value="2-DEHYDROPANTOATE 2-REDUCTASE"/>
    <property type="match status" value="1"/>
</dbReference>
<comment type="similarity">
    <text evidence="1">Belongs to the ketopantoate reductase family.</text>
</comment>
<accession>A0A6A6Q9Z5</accession>
<feature type="compositionally biased region" description="Polar residues" evidence="4">
    <location>
        <begin position="125"/>
        <end position="140"/>
    </location>
</feature>
<dbReference type="Pfam" id="PF02558">
    <property type="entry name" value="ApbA"/>
    <property type="match status" value="1"/>
</dbReference>
<dbReference type="GO" id="GO:0050661">
    <property type="term" value="F:NADP binding"/>
    <property type="evidence" value="ECO:0007669"/>
    <property type="project" value="TreeGrafter"/>
</dbReference>
<dbReference type="InterPro" id="IPR013328">
    <property type="entry name" value="6PGD_dom2"/>
</dbReference>